<name>A0A9X3C794_9FLAO</name>
<evidence type="ECO:0000256" key="7">
    <source>
        <dbReference type="ARBA" id="ARBA00023027"/>
    </source>
</evidence>
<dbReference type="SUPFAM" id="SSF55469">
    <property type="entry name" value="FMN-dependent nitroreductase-like"/>
    <property type="match status" value="1"/>
</dbReference>
<reference evidence="9" key="1">
    <citation type="submission" date="2022-10" db="EMBL/GenBank/DDBJ databases">
        <title>Two novel species of Flavobacterium.</title>
        <authorList>
            <person name="Liu Q."/>
            <person name="Xin Y.-H."/>
        </authorList>
    </citation>
    <scope>NUCLEOTIDE SEQUENCE</scope>
    <source>
        <strain evidence="9">LS1R47</strain>
    </source>
</reference>
<keyword evidence="5" id="KW-0521">NADP</keyword>
<dbReference type="InterPro" id="IPR026021">
    <property type="entry name" value="YdjA-like"/>
</dbReference>
<evidence type="ECO:0000256" key="2">
    <source>
        <dbReference type="ARBA" id="ARBA00007118"/>
    </source>
</evidence>
<keyword evidence="10" id="KW-1185">Reference proteome</keyword>
<dbReference type="InterPro" id="IPR052530">
    <property type="entry name" value="NAD(P)H_nitroreductase"/>
</dbReference>
<evidence type="ECO:0000256" key="4">
    <source>
        <dbReference type="ARBA" id="ARBA00022643"/>
    </source>
</evidence>
<evidence type="ECO:0000256" key="5">
    <source>
        <dbReference type="ARBA" id="ARBA00022857"/>
    </source>
</evidence>
<keyword evidence="7" id="KW-0520">NAD</keyword>
<dbReference type="PANTHER" id="PTHR43821:SF1">
    <property type="entry name" value="NAD(P)H NITROREDUCTASE YDJA-RELATED"/>
    <property type="match status" value="1"/>
</dbReference>
<comment type="similarity">
    <text evidence="2">Belongs to the nitroreductase family.</text>
</comment>
<comment type="caution">
    <text evidence="9">The sequence shown here is derived from an EMBL/GenBank/DDBJ whole genome shotgun (WGS) entry which is preliminary data.</text>
</comment>
<dbReference type="CDD" id="cd02135">
    <property type="entry name" value="YdjA-like"/>
    <property type="match status" value="1"/>
</dbReference>
<evidence type="ECO:0000313" key="9">
    <source>
        <dbReference type="EMBL" id="MCV9933584.1"/>
    </source>
</evidence>
<proteinExistence type="inferred from homology"/>
<protein>
    <submittedName>
        <fullName evidence="9">Nitroreductase</fullName>
    </submittedName>
</protein>
<evidence type="ECO:0000256" key="1">
    <source>
        <dbReference type="ARBA" id="ARBA00001917"/>
    </source>
</evidence>
<organism evidence="9 10">
    <name type="scientific">Flavobacterium frigoritolerans</name>
    <dbReference type="NCBI Taxonomy" id="2987686"/>
    <lineage>
        <taxon>Bacteria</taxon>
        <taxon>Pseudomonadati</taxon>
        <taxon>Bacteroidota</taxon>
        <taxon>Flavobacteriia</taxon>
        <taxon>Flavobacteriales</taxon>
        <taxon>Flavobacteriaceae</taxon>
        <taxon>Flavobacterium</taxon>
    </lineage>
</organism>
<dbReference type="InterPro" id="IPR000415">
    <property type="entry name" value="Nitroreductase-like"/>
</dbReference>
<evidence type="ECO:0000259" key="8">
    <source>
        <dbReference type="Pfam" id="PF00881"/>
    </source>
</evidence>
<evidence type="ECO:0000313" key="10">
    <source>
        <dbReference type="Proteomes" id="UP001151133"/>
    </source>
</evidence>
<feature type="domain" description="Nitroreductase" evidence="8">
    <location>
        <begin position="26"/>
        <end position="188"/>
    </location>
</feature>
<keyword evidence="4" id="KW-0288">FMN</keyword>
<dbReference type="InterPro" id="IPR029479">
    <property type="entry name" value="Nitroreductase"/>
</dbReference>
<dbReference type="RefSeq" id="WP_264287795.1">
    <property type="nucleotide sequence ID" value="NZ_JAOZEV010000012.1"/>
</dbReference>
<dbReference type="Gene3D" id="3.40.109.10">
    <property type="entry name" value="NADH Oxidase"/>
    <property type="match status" value="1"/>
</dbReference>
<keyword evidence="3" id="KW-0285">Flavoprotein</keyword>
<dbReference type="PANTHER" id="PTHR43821">
    <property type="entry name" value="NAD(P)H NITROREDUCTASE YDJA-RELATED"/>
    <property type="match status" value="1"/>
</dbReference>
<dbReference type="GO" id="GO:0016491">
    <property type="term" value="F:oxidoreductase activity"/>
    <property type="evidence" value="ECO:0007669"/>
    <property type="project" value="UniProtKB-KW"/>
</dbReference>
<dbReference type="AlphaFoldDB" id="A0A9X3C794"/>
<evidence type="ECO:0000256" key="6">
    <source>
        <dbReference type="ARBA" id="ARBA00023002"/>
    </source>
</evidence>
<comment type="cofactor">
    <cofactor evidence="1">
        <name>FMN</name>
        <dbReference type="ChEBI" id="CHEBI:58210"/>
    </cofactor>
</comment>
<sequence>MKFNSDPSKIARSNYSDESRTVSMNIRNRRSIYADQYVKKELPNELLDEILINATWAPNHKMTEPWRFIVLRGKYLQEYGEYMANYYTEFYAKQLSPEALEEKLDYLRNYALNATCMIGIILVQNRKINLPEWEEIAAVSSAVQNMALTCTANNIGNYWSTKNVAIDYIAQFGLTENEKSLGILYLGYYPEDLEMSRKKRTPLSKKVMYLQ</sequence>
<gene>
    <name evidence="9" type="ORF">OIU80_14965</name>
</gene>
<evidence type="ECO:0000256" key="3">
    <source>
        <dbReference type="ARBA" id="ARBA00022630"/>
    </source>
</evidence>
<dbReference type="Pfam" id="PF00881">
    <property type="entry name" value="Nitroreductase"/>
    <property type="match status" value="1"/>
</dbReference>
<keyword evidence="6" id="KW-0560">Oxidoreductase</keyword>
<dbReference type="Proteomes" id="UP001151133">
    <property type="component" value="Unassembled WGS sequence"/>
</dbReference>
<dbReference type="EMBL" id="JAOZEV010000012">
    <property type="protein sequence ID" value="MCV9933584.1"/>
    <property type="molecule type" value="Genomic_DNA"/>
</dbReference>
<accession>A0A9X3C794</accession>